<evidence type="ECO:0000313" key="3">
    <source>
        <dbReference type="EMBL" id="CAD9511522.1"/>
    </source>
</evidence>
<organism evidence="3">
    <name type="scientific">Haptolina brevifila</name>
    <dbReference type="NCBI Taxonomy" id="156173"/>
    <lineage>
        <taxon>Eukaryota</taxon>
        <taxon>Haptista</taxon>
        <taxon>Haptophyta</taxon>
        <taxon>Prymnesiophyceae</taxon>
        <taxon>Prymnesiales</taxon>
        <taxon>Prymnesiaceae</taxon>
        <taxon>Haptolina</taxon>
    </lineage>
</organism>
<reference evidence="3" key="1">
    <citation type="submission" date="2021-01" db="EMBL/GenBank/DDBJ databases">
        <authorList>
            <person name="Corre E."/>
            <person name="Pelletier E."/>
            <person name="Niang G."/>
            <person name="Scheremetjew M."/>
            <person name="Finn R."/>
            <person name="Kale V."/>
            <person name="Holt S."/>
            <person name="Cochrane G."/>
            <person name="Meng A."/>
            <person name="Brown T."/>
            <person name="Cohen L."/>
        </authorList>
    </citation>
    <scope>NUCLEOTIDE SEQUENCE</scope>
    <source>
        <strain evidence="3">UTEX LB 985</strain>
    </source>
</reference>
<dbReference type="EMBL" id="HBGU01058743">
    <property type="protein sequence ID" value="CAD9511522.1"/>
    <property type="molecule type" value="Transcribed_RNA"/>
</dbReference>
<evidence type="ECO:0000256" key="1">
    <source>
        <dbReference type="SAM" id="Phobius"/>
    </source>
</evidence>
<feature type="transmembrane region" description="Helical" evidence="1">
    <location>
        <begin position="46"/>
        <end position="63"/>
    </location>
</feature>
<sequence length="287" mass="30739">MRHSGYLTHLASLTLVAAKKVPIPLPTPPDTNILDKFKPFLLMDHHLWYLCIFGYCLSVCILARKANPGIDWYKGAVLTVLMGYGGGMTVPILLGIPGVLVQNEVAIPMMVFTWMLASSSIINSGMDALRTAAPALAFFGVVLLSIAFEIFRCQVMMGCAAMAIANLKPPASYPVATVGPLLCGLLGGTVGGFMPLSVGLEPLSKGLNWRVRSAFFFSIWMRLLLDPTTSPYLVDMMPGLADTAAGRAFGVAVVAALPLVDIVSGRRLAGPNPLVDLANDQFKSKRE</sequence>
<evidence type="ECO:0000256" key="2">
    <source>
        <dbReference type="SAM" id="SignalP"/>
    </source>
</evidence>
<feature type="chain" id="PRO_5030892726" evidence="2">
    <location>
        <begin position="19"/>
        <end position="287"/>
    </location>
</feature>
<proteinExistence type="predicted"/>
<feature type="transmembrane region" description="Helical" evidence="1">
    <location>
        <begin position="245"/>
        <end position="263"/>
    </location>
</feature>
<keyword evidence="1" id="KW-1133">Transmembrane helix</keyword>
<keyword evidence="2" id="KW-0732">Signal</keyword>
<accession>A0A7S2MZU3</accession>
<feature type="transmembrane region" description="Helical" evidence="1">
    <location>
        <begin position="75"/>
        <end position="99"/>
    </location>
</feature>
<feature type="signal peptide" evidence="2">
    <location>
        <begin position="1"/>
        <end position="18"/>
    </location>
</feature>
<gene>
    <name evidence="3" type="ORF">CBRE1094_LOCUS31917</name>
</gene>
<feature type="transmembrane region" description="Helical" evidence="1">
    <location>
        <begin position="171"/>
        <end position="195"/>
    </location>
</feature>
<name>A0A7S2MZU3_9EUKA</name>
<keyword evidence="1" id="KW-0472">Membrane</keyword>
<keyword evidence="1" id="KW-0812">Transmembrane</keyword>
<feature type="transmembrane region" description="Helical" evidence="1">
    <location>
        <begin position="135"/>
        <end position="165"/>
    </location>
</feature>
<protein>
    <submittedName>
        <fullName evidence="3">Uncharacterized protein</fullName>
    </submittedName>
</protein>
<dbReference type="AlphaFoldDB" id="A0A7S2MZU3"/>